<gene>
    <name evidence="4" type="ORF">QEH59_09060</name>
</gene>
<keyword evidence="2" id="KW-0186">Copper</keyword>
<keyword evidence="5" id="KW-1185">Reference proteome</keyword>
<dbReference type="CDD" id="cd02968">
    <property type="entry name" value="SCO"/>
    <property type="match status" value="1"/>
</dbReference>
<comment type="similarity">
    <text evidence="1">Belongs to the SCO1/2 family.</text>
</comment>
<accession>A0ABU1ALV2</accession>
<dbReference type="PANTHER" id="PTHR12151:SF25">
    <property type="entry name" value="LINALOOL DEHYDRATASE_ISOMERASE DOMAIN-CONTAINING PROTEIN"/>
    <property type="match status" value="1"/>
</dbReference>
<feature type="domain" description="Thioredoxin" evidence="3">
    <location>
        <begin position="112"/>
        <end position="273"/>
    </location>
</feature>
<dbReference type="PANTHER" id="PTHR12151">
    <property type="entry name" value="ELECTRON TRANSPORT PROTIN SCO1/SENC FAMILY MEMBER"/>
    <property type="match status" value="1"/>
</dbReference>
<dbReference type="InterPro" id="IPR036249">
    <property type="entry name" value="Thioredoxin-like_sf"/>
</dbReference>
<dbReference type="InterPro" id="IPR003782">
    <property type="entry name" value="SCO1/SenC"/>
</dbReference>
<dbReference type="InterPro" id="IPR013766">
    <property type="entry name" value="Thioredoxin_domain"/>
</dbReference>
<dbReference type="PROSITE" id="PS51352">
    <property type="entry name" value="THIOREDOXIN_2"/>
    <property type="match status" value="1"/>
</dbReference>
<dbReference type="SUPFAM" id="SSF52833">
    <property type="entry name" value="Thioredoxin-like"/>
    <property type="match status" value="1"/>
</dbReference>
<dbReference type="Proteomes" id="UP001243717">
    <property type="component" value="Unassembled WGS sequence"/>
</dbReference>
<evidence type="ECO:0000256" key="1">
    <source>
        <dbReference type="ARBA" id="ARBA00010996"/>
    </source>
</evidence>
<dbReference type="Gene3D" id="3.40.30.10">
    <property type="entry name" value="Glutaredoxin"/>
    <property type="match status" value="1"/>
</dbReference>
<protein>
    <submittedName>
        <fullName evidence="4">SCO family protein</fullName>
    </submittedName>
</protein>
<evidence type="ECO:0000313" key="4">
    <source>
        <dbReference type="EMBL" id="MDQ8194573.1"/>
    </source>
</evidence>
<comment type="caution">
    <text evidence="4">The sequence shown here is derived from an EMBL/GenBank/DDBJ whole genome shotgun (WGS) entry which is preliminary data.</text>
</comment>
<dbReference type="EMBL" id="JARXIC010000012">
    <property type="protein sequence ID" value="MDQ8194573.1"/>
    <property type="molecule type" value="Genomic_DNA"/>
</dbReference>
<evidence type="ECO:0000256" key="2">
    <source>
        <dbReference type="ARBA" id="ARBA00023008"/>
    </source>
</evidence>
<organism evidence="4 5">
    <name type="scientific">Thalassobacterium sedimentorum</name>
    <dbReference type="NCBI Taxonomy" id="3041258"/>
    <lineage>
        <taxon>Bacteria</taxon>
        <taxon>Pseudomonadati</taxon>
        <taxon>Verrucomicrobiota</taxon>
        <taxon>Opitutia</taxon>
        <taxon>Puniceicoccales</taxon>
        <taxon>Coraliomargaritaceae</taxon>
        <taxon>Thalassobacterium</taxon>
    </lineage>
</organism>
<reference evidence="4 5" key="1">
    <citation type="submission" date="2023-04" db="EMBL/GenBank/DDBJ databases">
        <title>A novel bacteria isolated from coastal sediment.</title>
        <authorList>
            <person name="Liu X.-J."/>
            <person name="Du Z.-J."/>
        </authorList>
    </citation>
    <scope>NUCLEOTIDE SEQUENCE [LARGE SCALE GENOMIC DNA]</scope>
    <source>
        <strain evidence="4 5">SDUM461004</strain>
    </source>
</reference>
<proteinExistence type="inferred from homology"/>
<name>A0ABU1ALV2_9BACT</name>
<evidence type="ECO:0000313" key="5">
    <source>
        <dbReference type="Proteomes" id="UP001243717"/>
    </source>
</evidence>
<dbReference type="Pfam" id="PF02630">
    <property type="entry name" value="SCO1-SenC"/>
    <property type="match status" value="1"/>
</dbReference>
<sequence length="273" mass="30120">MFSILLALSADAAAVQGRVLSVLSDTRSIEVELTESEDIELVTGTKQTFRVGAGDLTIGYQGRLIKGNAAYYGKQWHLEQVFPLDGQGAKAARDVNQQLHQATASMSRRKYVKQGDYIPNFAMIDQHGNFLQARQLQGKPFILNFIFTRCTVPTMCPASSTRMSAMQDAAGEVGLDELQFVTITFDPAFDSPGILKQYAAGYGMEPENFYLLTGEPLVVEDLLRQFGILTMDEEGTINHTMATLLVDANGRVAYRKEGATWSTQEFLEAAKKL</sequence>
<evidence type="ECO:0000259" key="3">
    <source>
        <dbReference type="PROSITE" id="PS51352"/>
    </source>
</evidence>